<evidence type="ECO:0000256" key="1">
    <source>
        <dbReference type="SAM" id="Coils"/>
    </source>
</evidence>
<dbReference type="InterPro" id="IPR036056">
    <property type="entry name" value="Fibrinogen-like_C"/>
</dbReference>
<feature type="signal peptide" evidence="2">
    <location>
        <begin position="1"/>
        <end position="20"/>
    </location>
</feature>
<feature type="coiled-coil region" evidence="1">
    <location>
        <begin position="40"/>
        <end position="67"/>
    </location>
</feature>
<accession>A0A7I8VQ63</accession>
<dbReference type="Pfam" id="PF00147">
    <property type="entry name" value="Fibrinogen_C"/>
    <property type="match status" value="1"/>
</dbReference>
<dbReference type="PROSITE" id="PS51406">
    <property type="entry name" value="FIBRINOGEN_C_2"/>
    <property type="match status" value="1"/>
</dbReference>
<dbReference type="SMART" id="SM00186">
    <property type="entry name" value="FBG"/>
    <property type="match status" value="1"/>
</dbReference>
<dbReference type="Gene3D" id="3.90.215.10">
    <property type="entry name" value="Gamma Fibrinogen, chain A, domain 1"/>
    <property type="match status" value="1"/>
</dbReference>
<keyword evidence="5" id="KW-1185">Reference proteome</keyword>
<feature type="chain" id="PRO_5029803362" evidence="2">
    <location>
        <begin position="21"/>
        <end position="312"/>
    </location>
</feature>
<feature type="domain" description="Fibrinogen C-terminal" evidence="3">
    <location>
        <begin position="88"/>
        <end position="244"/>
    </location>
</feature>
<dbReference type="InterPro" id="IPR002181">
    <property type="entry name" value="Fibrinogen_a/b/g_C_dom"/>
</dbReference>
<dbReference type="InterPro" id="IPR014716">
    <property type="entry name" value="Fibrinogen_a/b/g_C_1"/>
</dbReference>
<gene>
    <name evidence="4" type="ORF">DGYR_LOCUS6798</name>
</gene>
<dbReference type="Proteomes" id="UP000549394">
    <property type="component" value="Unassembled WGS sequence"/>
</dbReference>
<protein>
    <submittedName>
        <fullName evidence="4">DgyrCDS7133</fullName>
    </submittedName>
</protein>
<dbReference type="PANTHER" id="PTHR19143">
    <property type="entry name" value="FIBRINOGEN/TENASCIN/ANGIOPOEITIN"/>
    <property type="match status" value="1"/>
</dbReference>
<dbReference type="OrthoDB" id="6275059at2759"/>
<reference evidence="4 5" key="1">
    <citation type="submission" date="2020-08" db="EMBL/GenBank/DDBJ databases">
        <authorList>
            <person name="Hejnol A."/>
        </authorList>
    </citation>
    <scope>NUCLEOTIDE SEQUENCE [LARGE SCALE GENOMIC DNA]</scope>
</reference>
<dbReference type="EMBL" id="CAJFCJ010000008">
    <property type="protein sequence ID" value="CAD5118423.1"/>
    <property type="molecule type" value="Genomic_DNA"/>
</dbReference>
<evidence type="ECO:0000256" key="2">
    <source>
        <dbReference type="SAM" id="SignalP"/>
    </source>
</evidence>
<name>A0A7I8VQ63_9ANNE</name>
<evidence type="ECO:0000313" key="4">
    <source>
        <dbReference type="EMBL" id="CAD5118423.1"/>
    </source>
</evidence>
<dbReference type="AlphaFoldDB" id="A0A7I8VQ63"/>
<organism evidence="4 5">
    <name type="scientific">Dimorphilus gyrociliatus</name>
    <dbReference type="NCBI Taxonomy" id="2664684"/>
    <lineage>
        <taxon>Eukaryota</taxon>
        <taxon>Metazoa</taxon>
        <taxon>Spiralia</taxon>
        <taxon>Lophotrochozoa</taxon>
        <taxon>Annelida</taxon>
        <taxon>Polychaeta</taxon>
        <taxon>Polychaeta incertae sedis</taxon>
        <taxon>Dinophilidae</taxon>
        <taxon>Dimorphilus</taxon>
    </lineage>
</organism>
<evidence type="ECO:0000313" key="5">
    <source>
        <dbReference type="Proteomes" id="UP000549394"/>
    </source>
</evidence>
<keyword evidence="2" id="KW-0732">Signal</keyword>
<comment type="caution">
    <text evidence="4">The sequence shown here is derived from an EMBL/GenBank/DDBJ whole genome shotgun (WGS) entry which is preliminary data.</text>
</comment>
<dbReference type="PANTHER" id="PTHR19143:SF444">
    <property type="entry name" value="PROTEIN SCABROUS"/>
    <property type="match status" value="1"/>
</dbReference>
<sequence length="312" mass="35957">MYKILIITFLIIFVKEGVYSTETCTYSFIFPKRNLIKKCSDNFIQKYENLTKTIKDLEKEVTDLIKTVPNLNKPQLSFDCNSTCAKNGKFHILYANCQDVSKTKNTKSGIYEIAPIKSAGFLVKTKIKDNKHVKTELKSLYQVEIMDKILVYCDLSDKLASWTVFMRRTKNTNSYFWSKTYTNYVDGFGNLEKDFWLGLEKMSQLTMSNSLYKATLFTTVTDTNGEVKTYVVDNFSIGNSKTQYEIGGVGDGPIKAGYKFVDYTLSYGYCYNGYFWHGEFDRKCDTLIGDEIKISYNSYTSATMKIKYTLKN</sequence>
<dbReference type="SUPFAM" id="SSF56496">
    <property type="entry name" value="Fibrinogen C-terminal domain-like"/>
    <property type="match status" value="1"/>
</dbReference>
<keyword evidence="1" id="KW-0175">Coiled coil</keyword>
<dbReference type="InterPro" id="IPR050373">
    <property type="entry name" value="Fibrinogen_C-term_domain"/>
</dbReference>
<evidence type="ECO:0000259" key="3">
    <source>
        <dbReference type="PROSITE" id="PS51406"/>
    </source>
</evidence>
<dbReference type="GO" id="GO:0005615">
    <property type="term" value="C:extracellular space"/>
    <property type="evidence" value="ECO:0007669"/>
    <property type="project" value="TreeGrafter"/>
</dbReference>
<proteinExistence type="predicted"/>